<keyword evidence="3" id="KW-1185">Reference proteome</keyword>
<feature type="signal peptide" evidence="1">
    <location>
        <begin position="1"/>
        <end position="19"/>
    </location>
</feature>
<reference evidence="3" key="1">
    <citation type="submission" date="2017-01" db="EMBL/GenBank/DDBJ databases">
        <authorList>
            <person name="Varghese N."/>
            <person name="Submissions S."/>
        </authorList>
    </citation>
    <scope>NUCLEOTIDE SEQUENCE [LARGE SCALE GENOMIC DNA]</scope>
    <source>
        <strain evidence="3">DSM 24913</strain>
    </source>
</reference>
<evidence type="ECO:0000256" key="1">
    <source>
        <dbReference type="SAM" id="SignalP"/>
    </source>
</evidence>
<evidence type="ECO:0000313" key="2">
    <source>
        <dbReference type="EMBL" id="SIS92224.1"/>
    </source>
</evidence>
<proteinExistence type="predicted"/>
<dbReference type="STRING" id="484498.SAMN05421686_106119"/>
<organism evidence="2 3">
    <name type="scientific">Thalassolituus maritimus</name>
    <dbReference type="NCBI Taxonomy" id="484498"/>
    <lineage>
        <taxon>Bacteria</taxon>
        <taxon>Pseudomonadati</taxon>
        <taxon>Pseudomonadota</taxon>
        <taxon>Gammaproteobacteria</taxon>
        <taxon>Oceanospirillales</taxon>
        <taxon>Oceanospirillaceae</taxon>
        <taxon>Thalassolituus</taxon>
    </lineage>
</organism>
<dbReference type="EMBL" id="FTOH01000006">
    <property type="protein sequence ID" value="SIS92224.1"/>
    <property type="molecule type" value="Genomic_DNA"/>
</dbReference>
<protein>
    <submittedName>
        <fullName evidence="2">Uncharacterized protein</fullName>
    </submittedName>
</protein>
<sequence>MRKVTTSLLLSLAALQANASTFQWGQEISGAPDSGVGTRFATSTVAISLPLERADRGTESLTSDVSLELTEFRWEGANAAEGEYIWLSVPIKYRQKRTGSTEFHLMAEPGVMTDLDAVGTENLNLNVEVSGRTYTGRTTFWQYGIVVDRKFGDRKPRPLLALATKLTSDTEMWLGFPKSNIQTRWSQEFSTYARFYPDGGYWKEEVDDLTPAKVTTVSYTNWRMGVGAEFRWRNGVWLNAEIGQLRNRTIRATDSTGVEVSADPAENGYWQLGASLRF</sequence>
<dbReference type="OrthoDB" id="6117930at2"/>
<evidence type="ECO:0000313" key="3">
    <source>
        <dbReference type="Proteomes" id="UP000185639"/>
    </source>
</evidence>
<keyword evidence="1" id="KW-0732">Signal</keyword>
<gene>
    <name evidence="2" type="ORF">SAMN05421686_106119</name>
</gene>
<dbReference type="Proteomes" id="UP000185639">
    <property type="component" value="Unassembled WGS sequence"/>
</dbReference>
<accession>A0A1N7N1K6</accession>
<feature type="chain" id="PRO_5013043308" evidence="1">
    <location>
        <begin position="20"/>
        <end position="278"/>
    </location>
</feature>
<dbReference type="AlphaFoldDB" id="A0A1N7N1K6"/>
<dbReference type="RefSeq" id="WP_076515989.1">
    <property type="nucleotide sequence ID" value="NZ_FTOH01000006.1"/>
</dbReference>
<name>A0A1N7N1K6_9GAMM</name>